<dbReference type="EMBL" id="SAUN01000001">
    <property type="protein sequence ID" value="RVX39997.1"/>
    <property type="molecule type" value="Genomic_DNA"/>
</dbReference>
<proteinExistence type="predicted"/>
<evidence type="ECO:0000256" key="1">
    <source>
        <dbReference type="SAM" id="SignalP"/>
    </source>
</evidence>
<dbReference type="RefSeq" id="WP_127932440.1">
    <property type="nucleotide sequence ID" value="NZ_SAUN01000001.1"/>
</dbReference>
<comment type="caution">
    <text evidence="3">The sequence shown here is derived from an EMBL/GenBank/DDBJ whole genome shotgun (WGS) entry which is preliminary data.</text>
</comment>
<keyword evidence="4" id="KW-1185">Reference proteome</keyword>
<dbReference type="AlphaFoldDB" id="A0A438M311"/>
<protein>
    <submittedName>
        <fullName evidence="3">Alpha/beta hydrolase family protein</fullName>
    </submittedName>
</protein>
<keyword evidence="3" id="KW-0378">Hydrolase</keyword>
<dbReference type="InterPro" id="IPR010427">
    <property type="entry name" value="DUF1023"/>
</dbReference>
<sequence>MWIPGRGTRLWRGALAGLVITALCAPVSAAARAGVPAPVPAMLPVLSAGTLETRYAANRANIIQAARMAEQGGDHRRAEALRAMAGSARTFLSFDARGEGRAVEVLGDLATARRISVLVPGSDTTLDTYDARTPKPHARLGWAARSLEEQIRRLDPAAEVAVVAWLGYTPPRLISTDAVTTGRAEDGARALRAFVVSVRRANPAAQVSLLCHSYGSVVCGRAAAGLAVADIAMFGSPGTGADTAAGLGTAARVWAGRGARDWIGGVPHLSLPVFGTTIGFGADPVSGGFGARLFAAGDGGHGDYLAPGSASVANLARIALGHDREVTR</sequence>
<dbReference type="Pfam" id="PF06259">
    <property type="entry name" value="Abhydrolase_8"/>
    <property type="match status" value="1"/>
</dbReference>
<dbReference type="GO" id="GO:0016787">
    <property type="term" value="F:hydrolase activity"/>
    <property type="evidence" value="ECO:0007669"/>
    <property type="project" value="UniProtKB-KW"/>
</dbReference>
<name>A0A438M311_9ACTN</name>
<keyword evidence="1" id="KW-0732">Signal</keyword>
<dbReference type="Gene3D" id="3.40.50.1820">
    <property type="entry name" value="alpha/beta hydrolase"/>
    <property type="match status" value="1"/>
</dbReference>
<feature type="domain" description="DUF1023" evidence="2">
    <location>
        <begin position="95"/>
        <end position="270"/>
    </location>
</feature>
<dbReference type="Proteomes" id="UP000284824">
    <property type="component" value="Unassembled WGS sequence"/>
</dbReference>
<dbReference type="InterPro" id="IPR029058">
    <property type="entry name" value="AB_hydrolase_fold"/>
</dbReference>
<reference evidence="3 4" key="1">
    <citation type="submission" date="2019-01" db="EMBL/GenBank/DDBJ databases">
        <title>Sequencing the genomes of 1000 actinobacteria strains.</title>
        <authorList>
            <person name="Klenk H.-P."/>
        </authorList>
    </citation>
    <scope>NUCLEOTIDE SEQUENCE [LARGE SCALE GENOMIC DNA]</scope>
    <source>
        <strain evidence="3 4">DSM 43925</strain>
    </source>
</reference>
<organism evidence="3 4">
    <name type="scientific">Nonomuraea polychroma</name>
    <dbReference type="NCBI Taxonomy" id="46176"/>
    <lineage>
        <taxon>Bacteria</taxon>
        <taxon>Bacillati</taxon>
        <taxon>Actinomycetota</taxon>
        <taxon>Actinomycetes</taxon>
        <taxon>Streptosporangiales</taxon>
        <taxon>Streptosporangiaceae</taxon>
        <taxon>Nonomuraea</taxon>
    </lineage>
</organism>
<evidence type="ECO:0000313" key="3">
    <source>
        <dbReference type="EMBL" id="RVX39997.1"/>
    </source>
</evidence>
<dbReference type="SUPFAM" id="SSF53474">
    <property type="entry name" value="alpha/beta-Hydrolases"/>
    <property type="match status" value="1"/>
</dbReference>
<evidence type="ECO:0000259" key="2">
    <source>
        <dbReference type="Pfam" id="PF06259"/>
    </source>
</evidence>
<accession>A0A438M311</accession>
<feature type="chain" id="PRO_5038426349" evidence="1">
    <location>
        <begin position="34"/>
        <end position="328"/>
    </location>
</feature>
<evidence type="ECO:0000313" key="4">
    <source>
        <dbReference type="Proteomes" id="UP000284824"/>
    </source>
</evidence>
<feature type="signal peptide" evidence="1">
    <location>
        <begin position="1"/>
        <end position="33"/>
    </location>
</feature>
<dbReference type="OrthoDB" id="5170249at2"/>
<gene>
    <name evidence="3" type="ORF">EDD27_2383</name>
</gene>